<keyword evidence="3" id="KW-1185">Reference proteome</keyword>
<gene>
    <name evidence="2" type="ORF">BG844_03070</name>
</gene>
<evidence type="ECO:0000313" key="2">
    <source>
        <dbReference type="EMBL" id="OJF15723.1"/>
    </source>
</evidence>
<name>A0A1K0H1Z7_9ACTN</name>
<sequence>MNSLAGLTAAVLLGASAAVAPAAAADTYAHRLLGKAAPDECFAGIGQPYPPGPPCARGQAKVNQSYVWGMTRVGRQVWFGTGANTHCLTSGSGLADADPVVNDDYVCEFAESQVAKEHPTVPDALGDIRVPQIWLYDAGVLTNRTAEVMASDADARRLRSTLGMRAAGNAGGVVLFAGPSLTSTLNVFAFDAVTKRFLGSRTLARYGNARTFLAAAGDLYLGAGIGPDGGLGGAVLRWRGNRIAPFLFDRVATLPAQAADLAYADGRLYATTWSTARPTTDAQIAGVWRSPPLPLDGAGWTQVWQAGSYEKDPLTTTTYGVGGVAAYGGWLYWGSMHVPLKATKAHQAAYPQPTEETRNAQIRYTQRAATIWRGRDLGTPEQQIELLYGESVLPVYQPTGGAWAPVPTGWTARYGKSGFGNTFNNYTWRMTVAGDRLYVATMDWSYLVHLLSDTAPPTDPAGWGADLWTFPSADSPAQPVNVSGLGNHLNYGIRTMAADGDDLYLGLANPMNLRTDPADSVPEGGWELIRLDRTVS</sequence>
<feature type="signal peptide" evidence="1">
    <location>
        <begin position="1"/>
        <end position="24"/>
    </location>
</feature>
<accession>A0A1K0H1Z7</accession>
<keyword evidence="1" id="KW-0732">Signal</keyword>
<evidence type="ECO:0008006" key="4">
    <source>
        <dbReference type="Google" id="ProtNLM"/>
    </source>
</evidence>
<protein>
    <recommendedName>
        <fullName evidence="4">Tachylectin</fullName>
    </recommendedName>
</protein>
<evidence type="ECO:0000256" key="1">
    <source>
        <dbReference type="SAM" id="SignalP"/>
    </source>
</evidence>
<dbReference type="Proteomes" id="UP000182486">
    <property type="component" value="Unassembled WGS sequence"/>
</dbReference>
<dbReference type="AlphaFoldDB" id="A0A1K0H1Z7"/>
<comment type="caution">
    <text evidence="2">The sequence shown here is derived from an EMBL/GenBank/DDBJ whole genome shotgun (WGS) entry which is preliminary data.</text>
</comment>
<organism evidence="2 3">
    <name type="scientific">Couchioplanes caeruleus subsp. caeruleus</name>
    <dbReference type="NCBI Taxonomy" id="56427"/>
    <lineage>
        <taxon>Bacteria</taxon>
        <taxon>Bacillati</taxon>
        <taxon>Actinomycetota</taxon>
        <taxon>Actinomycetes</taxon>
        <taxon>Micromonosporales</taxon>
        <taxon>Micromonosporaceae</taxon>
        <taxon>Couchioplanes</taxon>
    </lineage>
</organism>
<evidence type="ECO:0000313" key="3">
    <source>
        <dbReference type="Proteomes" id="UP000182486"/>
    </source>
</evidence>
<feature type="chain" id="PRO_5009664613" description="Tachylectin" evidence="1">
    <location>
        <begin position="25"/>
        <end position="536"/>
    </location>
</feature>
<dbReference type="EMBL" id="MEIA01000013">
    <property type="protein sequence ID" value="OJF15723.1"/>
    <property type="molecule type" value="Genomic_DNA"/>
</dbReference>
<reference evidence="2 3" key="1">
    <citation type="submission" date="2016-09" db="EMBL/GenBank/DDBJ databases">
        <title>Couchioplanes caeruleus draft genome sequence.</title>
        <authorList>
            <person name="Sheehan J."/>
            <person name="Caffrey P."/>
        </authorList>
    </citation>
    <scope>NUCLEOTIDE SEQUENCE [LARGE SCALE GENOMIC DNA]</scope>
    <source>
        <strain evidence="2 3">DSM 43634</strain>
    </source>
</reference>
<proteinExistence type="predicted"/>